<reference evidence="1 2" key="1">
    <citation type="journal article" date="2014" name="Nat. Commun.">
        <title>Klebsormidium flaccidum genome reveals primary factors for plant terrestrial adaptation.</title>
        <authorList>
            <person name="Hori K."/>
            <person name="Maruyama F."/>
            <person name="Fujisawa T."/>
            <person name="Togashi T."/>
            <person name="Yamamoto N."/>
            <person name="Seo M."/>
            <person name="Sato S."/>
            <person name="Yamada T."/>
            <person name="Mori H."/>
            <person name="Tajima N."/>
            <person name="Moriyama T."/>
            <person name="Ikeuchi M."/>
            <person name="Watanabe M."/>
            <person name="Wada H."/>
            <person name="Kobayashi K."/>
            <person name="Saito M."/>
            <person name="Masuda T."/>
            <person name="Sasaki-Sekimoto Y."/>
            <person name="Mashiguchi K."/>
            <person name="Awai K."/>
            <person name="Shimojima M."/>
            <person name="Masuda S."/>
            <person name="Iwai M."/>
            <person name="Nobusawa T."/>
            <person name="Narise T."/>
            <person name="Kondo S."/>
            <person name="Saito H."/>
            <person name="Sato R."/>
            <person name="Murakawa M."/>
            <person name="Ihara Y."/>
            <person name="Oshima-Yamada Y."/>
            <person name="Ohtaka K."/>
            <person name="Satoh M."/>
            <person name="Sonobe K."/>
            <person name="Ishii M."/>
            <person name="Ohtani R."/>
            <person name="Kanamori-Sato M."/>
            <person name="Honoki R."/>
            <person name="Miyazaki D."/>
            <person name="Mochizuki H."/>
            <person name="Umetsu J."/>
            <person name="Higashi K."/>
            <person name="Shibata D."/>
            <person name="Kamiya Y."/>
            <person name="Sato N."/>
            <person name="Nakamura Y."/>
            <person name="Tabata S."/>
            <person name="Ida S."/>
            <person name="Kurokawa K."/>
            <person name="Ohta H."/>
        </authorList>
    </citation>
    <scope>NUCLEOTIDE SEQUENCE [LARGE SCALE GENOMIC DNA]</scope>
    <source>
        <strain evidence="1 2">NIES-2285</strain>
    </source>
</reference>
<evidence type="ECO:0000313" key="1">
    <source>
        <dbReference type="EMBL" id="GAQ86294.1"/>
    </source>
</evidence>
<dbReference type="Proteomes" id="UP000054558">
    <property type="component" value="Unassembled WGS sequence"/>
</dbReference>
<name>A0A1Y1I5Q8_KLENI</name>
<accession>A0A1Y1I5Q8</accession>
<dbReference type="OrthoDB" id="1913299at2759"/>
<sequence length="119" mass="13036">MLGRAYTTGFMLMGHTVAKDDEAFIALFSGASSALRDKSTTPPSFHLPVATHPELCRWCLSVGLRIVSRCHRLIRCANWGLVGGTVPSLVSTRTDGFPSIPEKSFASLSRRTFEMHPTL</sequence>
<protein>
    <submittedName>
        <fullName evidence="1">Uncharacterized protein</fullName>
    </submittedName>
</protein>
<dbReference type="EMBL" id="DF237230">
    <property type="protein sequence ID" value="GAQ86294.1"/>
    <property type="molecule type" value="Genomic_DNA"/>
</dbReference>
<proteinExistence type="predicted"/>
<keyword evidence="2" id="KW-1185">Reference proteome</keyword>
<gene>
    <name evidence="1" type="ORF">KFL_002810030</name>
</gene>
<evidence type="ECO:0000313" key="2">
    <source>
        <dbReference type="Proteomes" id="UP000054558"/>
    </source>
</evidence>
<organism evidence="1 2">
    <name type="scientific">Klebsormidium nitens</name>
    <name type="common">Green alga</name>
    <name type="synonym">Ulothrix nitens</name>
    <dbReference type="NCBI Taxonomy" id="105231"/>
    <lineage>
        <taxon>Eukaryota</taxon>
        <taxon>Viridiplantae</taxon>
        <taxon>Streptophyta</taxon>
        <taxon>Klebsormidiophyceae</taxon>
        <taxon>Klebsormidiales</taxon>
        <taxon>Klebsormidiaceae</taxon>
        <taxon>Klebsormidium</taxon>
    </lineage>
</organism>
<dbReference type="AlphaFoldDB" id="A0A1Y1I5Q8"/>